<dbReference type="InterPro" id="IPR041489">
    <property type="entry name" value="PDZ_6"/>
</dbReference>
<feature type="region of interest" description="Disordered" evidence="11">
    <location>
        <begin position="93"/>
        <end position="123"/>
    </location>
</feature>
<dbReference type="Gene3D" id="2.30.42.10">
    <property type="match status" value="1"/>
</dbReference>
<keyword evidence="10 12" id="KW-0472">Membrane</keyword>
<dbReference type="Pfam" id="PF17820">
    <property type="entry name" value="PDZ_6"/>
    <property type="match status" value="1"/>
</dbReference>
<evidence type="ECO:0000256" key="1">
    <source>
        <dbReference type="ARBA" id="ARBA00001947"/>
    </source>
</evidence>
<evidence type="ECO:0000259" key="13">
    <source>
        <dbReference type="SMART" id="SM00228"/>
    </source>
</evidence>
<protein>
    <submittedName>
        <fullName evidence="14">Regulator of sigma E protease</fullName>
    </submittedName>
</protein>
<evidence type="ECO:0000256" key="2">
    <source>
        <dbReference type="ARBA" id="ARBA00004141"/>
    </source>
</evidence>
<dbReference type="GO" id="GO:0006508">
    <property type="term" value="P:proteolysis"/>
    <property type="evidence" value="ECO:0007669"/>
    <property type="project" value="UniProtKB-KW"/>
</dbReference>
<dbReference type="InterPro" id="IPR036034">
    <property type="entry name" value="PDZ_sf"/>
</dbReference>
<evidence type="ECO:0000256" key="5">
    <source>
        <dbReference type="ARBA" id="ARBA00022692"/>
    </source>
</evidence>
<comment type="cofactor">
    <cofactor evidence="1">
        <name>Zn(2+)</name>
        <dbReference type="ChEBI" id="CHEBI:29105"/>
    </cofactor>
</comment>
<evidence type="ECO:0000256" key="6">
    <source>
        <dbReference type="ARBA" id="ARBA00022801"/>
    </source>
</evidence>
<name>A0A239PQC5_9PROT</name>
<keyword evidence="8 12" id="KW-1133">Transmembrane helix</keyword>
<dbReference type="InterPro" id="IPR004387">
    <property type="entry name" value="Pept_M50_Zn"/>
</dbReference>
<comment type="subcellular location">
    <subcellularLocation>
        <location evidence="2">Membrane</location>
        <topology evidence="2">Multi-pass membrane protein</topology>
    </subcellularLocation>
</comment>
<comment type="similarity">
    <text evidence="3">Belongs to the peptidase M50B family.</text>
</comment>
<feature type="transmembrane region" description="Helical" evidence="12">
    <location>
        <begin position="139"/>
        <end position="165"/>
    </location>
</feature>
<keyword evidence="4 14" id="KW-0645">Protease</keyword>
<evidence type="ECO:0000256" key="3">
    <source>
        <dbReference type="ARBA" id="ARBA00007931"/>
    </source>
</evidence>
<dbReference type="CDD" id="cd06163">
    <property type="entry name" value="S2P-M50_PDZ_RseP-like"/>
    <property type="match status" value="1"/>
</dbReference>
<evidence type="ECO:0000256" key="11">
    <source>
        <dbReference type="SAM" id="MobiDB-lite"/>
    </source>
</evidence>
<keyword evidence="9" id="KW-0482">Metalloprotease</keyword>
<keyword evidence="7" id="KW-0862">Zinc</keyword>
<keyword evidence="15" id="KW-1185">Reference proteome</keyword>
<evidence type="ECO:0000256" key="7">
    <source>
        <dbReference type="ARBA" id="ARBA00022833"/>
    </source>
</evidence>
<sequence>MTVAGISFDQILILPISIIAFLLLLTIIVFFHEYGHFIVARLLGVRVDVFSIGFGKPLTRWRDRKGTEWRIAMIPLGGYVKFFGDANAASQRDPNLNTADGEEAKTQSGPATTQFPRPAAAGRGLTPEEKKVCFHFKPVWARAAIVAAGPVANFILAVAIFWALLVAFGEGVWQPRIGMVEENSAAAEAGFQPGDLVLEANGRPIRDFQDLSITAKLSAGEPIRFLVERDGERIVLTATPRREEMTDAYGNPVSAGKLGVAVDPKAYQFVRYGPIRALGEAASDVVDILRATVKFLGRLILGKEDTRQLGGPVKIAQYAGQSLMTGFDESGYAERPDFLTMLKVSLASFIYLAGVISVSIGFLNLLPVPVLDGGHLMYYAYEAAVGRPLGARAQAIGFKAGVILLASLMLFVTWNDIANLLS</sequence>
<dbReference type="InterPro" id="IPR001478">
    <property type="entry name" value="PDZ"/>
</dbReference>
<evidence type="ECO:0000256" key="9">
    <source>
        <dbReference type="ARBA" id="ARBA00023049"/>
    </source>
</evidence>
<keyword evidence="5 12" id="KW-0812">Transmembrane</keyword>
<feature type="transmembrane region" description="Helical" evidence="12">
    <location>
        <begin position="346"/>
        <end position="366"/>
    </location>
</feature>
<evidence type="ECO:0000256" key="12">
    <source>
        <dbReference type="SAM" id="Phobius"/>
    </source>
</evidence>
<dbReference type="PANTHER" id="PTHR42837:SF2">
    <property type="entry name" value="MEMBRANE METALLOPROTEASE ARASP2, CHLOROPLASTIC-RELATED"/>
    <property type="match status" value="1"/>
</dbReference>
<evidence type="ECO:0000256" key="8">
    <source>
        <dbReference type="ARBA" id="ARBA00022989"/>
    </source>
</evidence>
<dbReference type="Pfam" id="PF02163">
    <property type="entry name" value="Peptidase_M50"/>
    <property type="match status" value="1"/>
</dbReference>
<dbReference type="RefSeq" id="WP_089411832.1">
    <property type="nucleotide sequence ID" value="NZ_FZQA01000002.1"/>
</dbReference>
<dbReference type="Proteomes" id="UP000198346">
    <property type="component" value="Unassembled WGS sequence"/>
</dbReference>
<feature type="domain" description="PDZ" evidence="13">
    <location>
        <begin position="159"/>
        <end position="231"/>
    </location>
</feature>
<evidence type="ECO:0000313" key="14">
    <source>
        <dbReference type="EMBL" id="SNT72328.1"/>
    </source>
</evidence>
<dbReference type="GO" id="GO:0016020">
    <property type="term" value="C:membrane"/>
    <property type="evidence" value="ECO:0007669"/>
    <property type="project" value="UniProtKB-SubCell"/>
</dbReference>
<dbReference type="SMART" id="SM00228">
    <property type="entry name" value="PDZ"/>
    <property type="match status" value="1"/>
</dbReference>
<feature type="transmembrane region" description="Helical" evidence="12">
    <location>
        <begin position="396"/>
        <end position="414"/>
    </location>
</feature>
<dbReference type="InterPro" id="IPR008915">
    <property type="entry name" value="Peptidase_M50"/>
</dbReference>
<organism evidence="14 15">
    <name type="scientific">Amphiplicatus metriothermophilus</name>
    <dbReference type="NCBI Taxonomy" id="1519374"/>
    <lineage>
        <taxon>Bacteria</taxon>
        <taxon>Pseudomonadati</taxon>
        <taxon>Pseudomonadota</taxon>
        <taxon>Alphaproteobacteria</taxon>
        <taxon>Parvularculales</taxon>
        <taxon>Parvularculaceae</taxon>
        <taxon>Amphiplicatus</taxon>
    </lineage>
</organism>
<dbReference type="PANTHER" id="PTHR42837">
    <property type="entry name" value="REGULATOR OF SIGMA-E PROTEASE RSEP"/>
    <property type="match status" value="1"/>
</dbReference>
<evidence type="ECO:0000313" key="15">
    <source>
        <dbReference type="Proteomes" id="UP000198346"/>
    </source>
</evidence>
<dbReference type="SUPFAM" id="SSF50156">
    <property type="entry name" value="PDZ domain-like"/>
    <property type="match status" value="1"/>
</dbReference>
<feature type="compositionally biased region" description="Polar residues" evidence="11">
    <location>
        <begin position="106"/>
        <end position="115"/>
    </location>
</feature>
<gene>
    <name evidence="14" type="ORF">SAMN06297382_1368</name>
</gene>
<dbReference type="CDD" id="cd23081">
    <property type="entry name" value="cpPDZ_EcRseP-like"/>
    <property type="match status" value="1"/>
</dbReference>
<dbReference type="OrthoDB" id="9782003at2"/>
<evidence type="ECO:0000256" key="10">
    <source>
        <dbReference type="ARBA" id="ARBA00023136"/>
    </source>
</evidence>
<evidence type="ECO:0000256" key="4">
    <source>
        <dbReference type="ARBA" id="ARBA00022670"/>
    </source>
</evidence>
<proteinExistence type="inferred from homology"/>
<keyword evidence="6" id="KW-0378">Hydrolase</keyword>
<dbReference type="AlphaFoldDB" id="A0A239PQC5"/>
<accession>A0A239PQC5</accession>
<reference evidence="14 15" key="1">
    <citation type="submission" date="2017-07" db="EMBL/GenBank/DDBJ databases">
        <authorList>
            <person name="Sun Z.S."/>
            <person name="Albrecht U."/>
            <person name="Echele G."/>
            <person name="Lee C.C."/>
        </authorList>
    </citation>
    <scope>NUCLEOTIDE SEQUENCE [LARGE SCALE GENOMIC DNA]</scope>
    <source>
        <strain evidence="14 15">CGMCC 1.12710</strain>
    </source>
</reference>
<feature type="transmembrane region" description="Helical" evidence="12">
    <location>
        <begin position="12"/>
        <end position="31"/>
    </location>
</feature>
<dbReference type="GO" id="GO:0004222">
    <property type="term" value="F:metalloendopeptidase activity"/>
    <property type="evidence" value="ECO:0007669"/>
    <property type="project" value="InterPro"/>
</dbReference>
<dbReference type="EMBL" id="FZQA01000002">
    <property type="protein sequence ID" value="SNT72328.1"/>
    <property type="molecule type" value="Genomic_DNA"/>
</dbReference>